<evidence type="ECO:0000313" key="9">
    <source>
        <dbReference type="Proteomes" id="UP001412239"/>
    </source>
</evidence>
<protein>
    <recommendedName>
        <fullName evidence="10">Cenp-O kinetochore centromere component</fullName>
    </recommendedName>
</protein>
<accession>A0A292Q201</accession>
<keyword evidence="6" id="KW-0137">Centromere</keyword>
<gene>
    <name evidence="8" type="ORF">GSTUAT00002771001</name>
</gene>
<dbReference type="Pfam" id="PF09496">
    <property type="entry name" value="CENP-O"/>
    <property type="match status" value="1"/>
</dbReference>
<keyword evidence="9" id="KW-1185">Reference proteome</keyword>
<evidence type="ECO:0000256" key="4">
    <source>
        <dbReference type="ARBA" id="ARBA00022454"/>
    </source>
</evidence>
<evidence type="ECO:0000256" key="2">
    <source>
        <dbReference type="ARBA" id="ARBA00004584"/>
    </source>
</evidence>
<dbReference type="InterPro" id="IPR018464">
    <property type="entry name" value="CENP-O"/>
</dbReference>
<dbReference type="EMBL" id="LN890978">
    <property type="protein sequence ID" value="CUS13091.1"/>
    <property type="molecule type" value="Genomic_DNA"/>
</dbReference>
<organism evidence="8 9">
    <name type="scientific">Tuber aestivum</name>
    <name type="common">summer truffle</name>
    <dbReference type="NCBI Taxonomy" id="59557"/>
    <lineage>
        <taxon>Eukaryota</taxon>
        <taxon>Fungi</taxon>
        <taxon>Dikarya</taxon>
        <taxon>Ascomycota</taxon>
        <taxon>Pezizomycotina</taxon>
        <taxon>Pezizomycetes</taxon>
        <taxon>Pezizales</taxon>
        <taxon>Tuberaceae</taxon>
        <taxon>Tuber</taxon>
    </lineage>
</organism>
<reference evidence="8" key="1">
    <citation type="submission" date="2015-10" db="EMBL/GenBank/DDBJ databases">
        <authorList>
            <person name="Regsiter A."/>
            <person name="william w."/>
        </authorList>
    </citation>
    <scope>NUCLEOTIDE SEQUENCE</scope>
    <source>
        <strain evidence="8">Montdore</strain>
    </source>
</reference>
<sequence length="329" mass="36662">MPSQSNELSSTEDFDLLSIEARLTELERHKSLLTAELLSYRSTLPISTILSQAKVTPSYEDPTSVTSTLGPGTETSSNGSVASDGKSEVTDEDILSDVIAHAKYSQKERLKKLYRMTGVTTFTSEDPSPPHKVNVGIRFELFGNLTLGAKLNFIKGKFTTRQYIILSLSLTSYTIVRHSIPPFLHVHSLRAQYPHDVAKFARVLRAKLQLYARRLDAVEKLEQTLTSMGRIGDVQEPWTNRIESVEWDLPVRMIVINWSIGARGSLVLDERGSIEAAVVRDNDGERMKKLEAVIRSGNLDGIAVRLGYVMDRDEIYEEEGEGEAGVMTS</sequence>
<evidence type="ECO:0008006" key="10">
    <source>
        <dbReference type="Google" id="ProtNLM"/>
    </source>
</evidence>
<dbReference type="PANTHER" id="PTHR14582">
    <property type="entry name" value="INNER KINETOCHORE SUBUNIT MAL2"/>
    <property type="match status" value="1"/>
</dbReference>
<dbReference type="AlphaFoldDB" id="A0A292Q201"/>
<keyword evidence="4" id="KW-0158">Chromosome</keyword>
<evidence type="ECO:0000256" key="1">
    <source>
        <dbReference type="ARBA" id="ARBA00004123"/>
    </source>
</evidence>
<evidence type="ECO:0000256" key="3">
    <source>
        <dbReference type="ARBA" id="ARBA00007321"/>
    </source>
</evidence>
<name>A0A292Q201_9PEZI</name>
<evidence type="ECO:0000313" key="8">
    <source>
        <dbReference type="EMBL" id="CUS13091.1"/>
    </source>
</evidence>
<dbReference type="PANTHER" id="PTHR14582:SF1">
    <property type="entry name" value="CENTROMERE PROTEIN O"/>
    <property type="match status" value="1"/>
</dbReference>
<dbReference type="GO" id="GO:0005634">
    <property type="term" value="C:nucleus"/>
    <property type="evidence" value="ECO:0007669"/>
    <property type="project" value="UniProtKB-SubCell"/>
</dbReference>
<evidence type="ECO:0000256" key="5">
    <source>
        <dbReference type="ARBA" id="ARBA00023242"/>
    </source>
</evidence>
<feature type="compositionally biased region" description="Polar residues" evidence="7">
    <location>
        <begin position="57"/>
        <end position="81"/>
    </location>
</feature>
<feature type="region of interest" description="Disordered" evidence="7">
    <location>
        <begin position="57"/>
        <end position="88"/>
    </location>
</feature>
<evidence type="ECO:0000256" key="7">
    <source>
        <dbReference type="SAM" id="MobiDB-lite"/>
    </source>
</evidence>
<evidence type="ECO:0000256" key="6">
    <source>
        <dbReference type="ARBA" id="ARBA00023328"/>
    </source>
</evidence>
<proteinExistence type="inferred from homology"/>
<comment type="subcellular location">
    <subcellularLocation>
        <location evidence="2">Chromosome</location>
        <location evidence="2">Centromere</location>
    </subcellularLocation>
    <subcellularLocation>
        <location evidence="1">Nucleus</location>
    </subcellularLocation>
</comment>
<dbReference type="GO" id="GO:0031511">
    <property type="term" value="C:Mis6-Sim4 complex"/>
    <property type="evidence" value="ECO:0007669"/>
    <property type="project" value="TreeGrafter"/>
</dbReference>
<comment type="similarity">
    <text evidence="3">Belongs to the CENP-O/MCM21 family.</text>
</comment>
<keyword evidence="5" id="KW-0539">Nucleus</keyword>
<dbReference type="Proteomes" id="UP001412239">
    <property type="component" value="Unassembled WGS sequence"/>
</dbReference>